<evidence type="ECO:0000256" key="1">
    <source>
        <dbReference type="ARBA" id="ARBA00002841"/>
    </source>
</evidence>
<dbReference type="InterPro" id="IPR024370">
    <property type="entry name" value="PBP_domain"/>
</dbReference>
<dbReference type="Proteomes" id="UP000576225">
    <property type="component" value="Unassembled WGS sequence"/>
</dbReference>
<evidence type="ECO:0000256" key="7">
    <source>
        <dbReference type="SAM" id="SignalP"/>
    </source>
</evidence>
<feature type="chain" id="PRO_5033327374" description="Phosphate-binding protein" evidence="7">
    <location>
        <begin position="25"/>
        <end position="353"/>
    </location>
</feature>
<dbReference type="NCBIfam" id="NF008171">
    <property type="entry name" value="PRK10918.1"/>
    <property type="match status" value="1"/>
</dbReference>
<dbReference type="PANTHER" id="PTHR42996:SF1">
    <property type="entry name" value="PHOSPHATE-BINDING PROTEIN PSTS"/>
    <property type="match status" value="1"/>
</dbReference>
<feature type="domain" description="PBP" evidence="8">
    <location>
        <begin position="25"/>
        <end position="309"/>
    </location>
</feature>
<sequence>MKEHLKIMNLFGKLALLSMLPLAAASGADISINGAGASFPAPVYRVWSYNFGQSTGGKIEVNYQSSGSGAGINQIKDRTIDFGGSDNPLTKEELDKANLCQFPMLTGGVVVIANLRGVKPGALKLDQPTLAGIFLGRITRWNDPAIAALNPGVKLPKIKITVVRRSDSSGTSFIFTNYLSKISKEWNDTVGAGPAVKWPVGIGGQKNPGVCNNVARINGSIGYTEYTYAVEAKLSMVALKNKDGNFVAPTPETFKASAANADWKNAPGFYMVLTDQPGAQSWPITGVTYILVQRSQPDAEKAAALLKYFDWCYTAGAVSASRLNYVPLTENVIGQVRAAWAEEIRANGRPVKY</sequence>
<dbReference type="PIRSF" id="PIRSF002756">
    <property type="entry name" value="PstS"/>
    <property type="match status" value="1"/>
</dbReference>
<dbReference type="EMBL" id="QEKH01000009">
    <property type="protein sequence ID" value="PVY43412.1"/>
    <property type="molecule type" value="Genomic_DNA"/>
</dbReference>
<gene>
    <name evidence="9" type="primary">pstS</name>
    <name evidence="10" type="ORF">C8D82_10997</name>
    <name evidence="9" type="ORF">HF882_16025</name>
</gene>
<keyword evidence="5 6" id="KW-0592">Phosphate transport</keyword>
<keyword evidence="4 6" id="KW-0813">Transport</keyword>
<evidence type="ECO:0000259" key="8">
    <source>
        <dbReference type="Pfam" id="PF12849"/>
    </source>
</evidence>
<evidence type="ECO:0000256" key="6">
    <source>
        <dbReference type="PIRNR" id="PIRNR002756"/>
    </source>
</evidence>
<accession>A0A2U1B484</accession>
<evidence type="ECO:0000313" key="11">
    <source>
        <dbReference type="Proteomes" id="UP000245959"/>
    </source>
</evidence>
<keyword evidence="11" id="KW-1185">Reference proteome</keyword>
<comment type="similarity">
    <text evidence="2 6">Belongs to the PstS family.</text>
</comment>
<dbReference type="InterPro" id="IPR005673">
    <property type="entry name" value="ABC_phos-bd_PstS"/>
</dbReference>
<protein>
    <recommendedName>
        <fullName evidence="6">Phosphate-binding protein</fullName>
    </recommendedName>
</protein>
<evidence type="ECO:0000313" key="10">
    <source>
        <dbReference type="EMBL" id="PVY43412.1"/>
    </source>
</evidence>
<dbReference type="SUPFAM" id="SSF53850">
    <property type="entry name" value="Periplasmic binding protein-like II"/>
    <property type="match status" value="1"/>
</dbReference>
<name>A0A2U1B484_9BACT</name>
<comment type="function">
    <text evidence="1">Part of the ABC transporter complex PstSACB involved in phosphate import.</text>
</comment>
<dbReference type="InterPro" id="IPR050962">
    <property type="entry name" value="Phosphate-bind_PstS"/>
</dbReference>
<dbReference type="PANTHER" id="PTHR42996">
    <property type="entry name" value="PHOSPHATE-BINDING PROTEIN PSTS"/>
    <property type="match status" value="1"/>
</dbReference>
<dbReference type="AlphaFoldDB" id="A0A2U1B484"/>
<keyword evidence="7" id="KW-0732">Signal</keyword>
<dbReference type="Gene3D" id="3.40.190.10">
    <property type="entry name" value="Periplasmic binding protein-like II"/>
    <property type="match status" value="2"/>
</dbReference>
<reference evidence="10 11" key="1">
    <citation type="submission" date="2018-04" db="EMBL/GenBank/DDBJ databases">
        <title>Genomic Encyclopedia of Type Strains, Phase IV (KMG-IV): sequencing the most valuable type-strain genomes for metagenomic binning, comparative biology and taxonomic classification.</title>
        <authorList>
            <person name="Goeker M."/>
        </authorList>
    </citation>
    <scope>NUCLEOTIDE SEQUENCE [LARGE SCALE GENOMIC DNA]</scope>
    <source>
        <strain evidence="10 11">DSM 14823</strain>
    </source>
</reference>
<dbReference type="Pfam" id="PF12849">
    <property type="entry name" value="PBP_like_2"/>
    <property type="match status" value="1"/>
</dbReference>
<dbReference type="EMBL" id="JABAEW010000037">
    <property type="protein sequence ID" value="NMD88095.1"/>
    <property type="molecule type" value="Genomic_DNA"/>
</dbReference>
<reference evidence="9 12" key="2">
    <citation type="submission" date="2020-04" db="EMBL/GenBank/DDBJ databases">
        <authorList>
            <person name="Hitch T.C.A."/>
            <person name="Wylensek D."/>
            <person name="Clavel T."/>
        </authorList>
    </citation>
    <scope>NUCLEOTIDE SEQUENCE [LARGE SCALE GENOMIC DNA]</scope>
    <source>
        <strain evidence="9 12">COR2-253-APC-1A</strain>
    </source>
</reference>
<dbReference type="Proteomes" id="UP000245959">
    <property type="component" value="Unassembled WGS sequence"/>
</dbReference>
<evidence type="ECO:0000256" key="2">
    <source>
        <dbReference type="ARBA" id="ARBA00008725"/>
    </source>
</evidence>
<evidence type="ECO:0000256" key="3">
    <source>
        <dbReference type="ARBA" id="ARBA00011529"/>
    </source>
</evidence>
<dbReference type="GO" id="GO:0042301">
    <property type="term" value="F:phosphate ion binding"/>
    <property type="evidence" value="ECO:0007669"/>
    <property type="project" value="InterPro"/>
</dbReference>
<comment type="caution">
    <text evidence="10">The sequence shown here is derived from an EMBL/GenBank/DDBJ whole genome shotgun (WGS) entry which is preliminary data.</text>
</comment>
<proteinExistence type="inferred from homology"/>
<dbReference type="NCBIfam" id="TIGR00975">
    <property type="entry name" value="3a0107s03"/>
    <property type="match status" value="1"/>
</dbReference>
<evidence type="ECO:0000313" key="12">
    <source>
        <dbReference type="Proteomes" id="UP000576225"/>
    </source>
</evidence>
<dbReference type="OrthoDB" id="9790048at2"/>
<organism evidence="10 11">
    <name type="scientific">Victivallis vadensis</name>
    <dbReference type="NCBI Taxonomy" id="172901"/>
    <lineage>
        <taxon>Bacteria</taxon>
        <taxon>Pseudomonadati</taxon>
        <taxon>Lentisphaerota</taxon>
        <taxon>Lentisphaeria</taxon>
        <taxon>Victivallales</taxon>
        <taxon>Victivallaceae</taxon>
        <taxon>Victivallis</taxon>
    </lineage>
</organism>
<feature type="signal peptide" evidence="7">
    <location>
        <begin position="1"/>
        <end position="24"/>
    </location>
</feature>
<evidence type="ECO:0000256" key="4">
    <source>
        <dbReference type="ARBA" id="ARBA00022448"/>
    </source>
</evidence>
<dbReference type="GO" id="GO:0035435">
    <property type="term" value="P:phosphate ion transmembrane transport"/>
    <property type="evidence" value="ECO:0007669"/>
    <property type="project" value="InterPro"/>
</dbReference>
<evidence type="ECO:0000313" key="9">
    <source>
        <dbReference type="EMBL" id="NMD88095.1"/>
    </source>
</evidence>
<evidence type="ECO:0000256" key="5">
    <source>
        <dbReference type="ARBA" id="ARBA00022592"/>
    </source>
</evidence>
<comment type="subunit">
    <text evidence="3">The complex is composed of two ATP-binding proteins (PstB), two transmembrane proteins (PstC and PstA) and a solute-binding protein (PstS).</text>
</comment>
<dbReference type="GO" id="GO:0043190">
    <property type="term" value="C:ATP-binding cassette (ABC) transporter complex"/>
    <property type="evidence" value="ECO:0007669"/>
    <property type="project" value="InterPro"/>
</dbReference>
<dbReference type="CDD" id="cd13565">
    <property type="entry name" value="PBP2_PstS"/>
    <property type="match status" value="1"/>
</dbReference>